<dbReference type="InterPro" id="IPR037523">
    <property type="entry name" value="VOC_core"/>
</dbReference>
<dbReference type="AlphaFoldDB" id="A0A382DZH9"/>
<evidence type="ECO:0000313" key="3">
    <source>
        <dbReference type="EMBL" id="SVB43798.1"/>
    </source>
</evidence>
<dbReference type="PANTHER" id="PTHR36113:SF6">
    <property type="entry name" value="FOSFOMYCIN RESISTANCE PROTEIN FOSX"/>
    <property type="match status" value="1"/>
</dbReference>
<dbReference type="InterPro" id="IPR004360">
    <property type="entry name" value="Glyas_Fos-R_dOase_dom"/>
</dbReference>
<evidence type="ECO:0000256" key="1">
    <source>
        <dbReference type="ARBA" id="ARBA00022723"/>
    </source>
</evidence>
<dbReference type="CDD" id="cd06587">
    <property type="entry name" value="VOC"/>
    <property type="match status" value="1"/>
</dbReference>
<name>A0A382DZH9_9ZZZZ</name>
<reference evidence="3" key="1">
    <citation type="submission" date="2018-05" db="EMBL/GenBank/DDBJ databases">
        <authorList>
            <person name="Lanie J.A."/>
            <person name="Ng W.-L."/>
            <person name="Kazmierczak K.M."/>
            <person name="Andrzejewski T.M."/>
            <person name="Davidsen T.M."/>
            <person name="Wayne K.J."/>
            <person name="Tettelin H."/>
            <person name="Glass J.I."/>
            <person name="Rusch D."/>
            <person name="Podicherti R."/>
            <person name="Tsui H.-C.T."/>
            <person name="Winkler M.E."/>
        </authorList>
    </citation>
    <scope>NUCLEOTIDE SEQUENCE</scope>
</reference>
<proteinExistence type="predicted"/>
<sequence>MPEITAQSFNHVALWVKDVRKSADWYVEYLGLQEASASEHRIFLKLAEGGVLALFETSDTDKIGIGVHHLAFNLPNQQEVSALETLRQQNIPLLQRGPNLSFQDPDGYWIHFS</sequence>
<protein>
    <recommendedName>
        <fullName evidence="2">VOC domain-containing protein</fullName>
    </recommendedName>
</protein>
<dbReference type="PROSITE" id="PS51819">
    <property type="entry name" value="VOC"/>
    <property type="match status" value="1"/>
</dbReference>
<accession>A0A382DZH9</accession>
<organism evidence="3">
    <name type="scientific">marine metagenome</name>
    <dbReference type="NCBI Taxonomy" id="408172"/>
    <lineage>
        <taxon>unclassified sequences</taxon>
        <taxon>metagenomes</taxon>
        <taxon>ecological metagenomes</taxon>
    </lineage>
</organism>
<dbReference type="InterPro" id="IPR051332">
    <property type="entry name" value="Fosfomycin_Res_Enzymes"/>
</dbReference>
<dbReference type="Pfam" id="PF00903">
    <property type="entry name" value="Glyoxalase"/>
    <property type="match status" value="1"/>
</dbReference>
<dbReference type="PANTHER" id="PTHR36113">
    <property type="entry name" value="LYASE, PUTATIVE-RELATED-RELATED"/>
    <property type="match status" value="1"/>
</dbReference>
<dbReference type="Gene3D" id="3.10.180.10">
    <property type="entry name" value="2,3-Dihydroxybiphenyl 1,2-Dioxygenase, domain 1"/>
    <property type="match status" value="1"/>
</dbReference>
<dbReference type="EMBL" id="UINC01041901">
    <property type="protein sequence ID" value="SVB43798.1"/>
    <property type="molecule type" value="Genomic_DNA"/>
</dbReference>
<dbReference type="SUPFAM" id="SSF54593">
    <property type="entry name" value="Glyoxalase/Bleomycin resistance protein/Dihydroxybiphenyl dioxygenase"/>
    <property type="match status" value="1"/>
</dbReference>
<evidence type="ECO:0000259" key="2">
    <source>
        <dbReference type="PROSITE" id="PS51819"/>
    </source>
</evidence>
<keyword evidence="1" id="KW-0479">Metal-binding</keyword>
<feature type="domain" description="VOC" evidence="2">
    <location>
        <begin position="8"/>
        <end position="113"/>
    </location>
</feature>
<dbReference type="InterPro" id="IPR029068">
    <property type="entry name" value="Glyas_Bleomycin-R_OHBP_Dase"/>
</dbReference>
<dbReference type="GO" id="GO:0046872">
    <property type="term" value="F:metal ion binding"/>
    <property type="evidence" value="ECO:0007669"/>
    <property type="project" value="UniProtKB-KW"/>
</dbReference>
<gene>
    <name evidence="3" type="ORF">METZ01_LOCUS196652</name>
</gene>